<dbReference type="SUPFAM" id="SSF52540">
    <property type="entry name" value="P-loop containing nucleoside triphosphate hydrolases"/>
    <property type="match status" value="1"/>
</dbReference>
<dbReference type="AlphaFoldDB" id="A0A9L0RJM2"/>
<comment type="subcellular location">
    <subcellularLocation>
        <location evidence="1">Cytoplasm</location>
    </subcellularLocation>
</comment>
<gene>
    <name evidence="5" type="primary">IFI44L</name>
</gene>
<reference evidence="5" key="2">
    <citation type="submission" date="2025-08" db="UniProtKB">
        <authorList>
            <consortium name="Ensembl"/>
        </authorList>
    </citation>
    <scope>IDENTIFICATION</scope>
    <source>
        <strain evidence="5">Thoroughbred</strain>
    </source>
</reference>
<sequence length="460" mass="52086">MLASSHVSSGAQDVKVSQAQRYRTMAVTTRLTWKEEKSLQQLLGNVSLRLLYKSRVHGDSPENMLRKCALQGSTITVIYFHNSQQDCILGYLTVIDYDFIKPKVFFYSSFEKDETSKTKAACLNTTQKITDEELAFYSSDNKIFSVIPKNSRLFIHDVLRERLGLNLYGNFKYSEWEVFRLEGIKDVAGYVRKRTRATERRNELLEDLRAYKPYADLVSEIRILLLGPVGSGKSSFFNSVKSVFQGHVTRQAAVGADLTSITELYRVYPIKDGEDGKSLSFMLCDSMGLDEKKGAGLCLDDIPYILKGCIPDRYQFSPHKPVTPSHPTFITSLSLKERIHCVAYVLDINSISNLSSNMVAKLKQVHKEVLNCGIAHVALLTKVNNYDEVLQDDLLNMNKSMTSKTQVMNIQRMLNIPISNILMVENYASELTLNPLKDVLILSVLKQMLRAADDFLQDLP</sequence>
<dbReference type="GeneTree" id="ENSGT00940000163189"/>
<accession>A0A9L0RJM2</accession>
<dbReference type="Ensembl" id="ENSECAT00000091698.1">
    <property type="protein sequence ID" value="ENSECAP00000061866.1"/>
    <property type="gene ID" value="ENSECAG00000009618.4"/>
</dbReference>
<keyword evidence="3" id="KW-0963">Cytoplasm</keyword>
<reference evidence="5 6" key="1">
    <citation type="journal article" date="2009" name="Science">
        <title>Genome sequence, comparative analysis, and population genetics of the domestic horse.</title>
        <authorList>
            <consortium name="Broad Institute Genome Sequencing Platform"/>
            <consortium name="Broad Institute Whole Genome Assembly Team"/>
            <person name="Wade C.M."/>
            <person name="Giulotto E."/>
            <person name="Sigurdsson S."/>
            <person name="Zoli M."/>
            <person name="Gnerre S."/>
            <person name="Imsland F."/>
            <person name="Lear T.L."/>
            <person name="Adelson D.L."/>
            <person name="Bailey E."/>
            <person name="Bellone R.R."/>
            <person name="Bloecker H."/>
            <person name="Distl O."/>
            <person name="Edgar R.C."/>
            <person name="Garber M."/>
            <person name="Leeb T."/>
            <person name="Mauceli E."/>
            <person name="MacLeod J.N."/>
            <person name="Penedo M.C.T."/>
            <person name="Raison J.M."/>
            <person name="Sharpe T."/>
            <person name="Vogel J."/>
            <person name="Andersson L."/>
            <person name="Antczak D.F."/>
            <person name="Biagi T."/>
            <person name="Binns M.M."/>
            <person name="Chowdhary B.P."/>
            <person name="Coleman S.J."/>
            <person name="Della Valle G."/>
            <person name="Fryc S."/>
            <person name="Guerin G."/>
            <person name="Hasegawa T."/>
            <person name="Hill E.W."/>
            <person name="Jurka J."/>
            <person name="Kiialainen A."/>
            <person name="Lindgren G."/>
            <person name="Liu J."/>
            <person name="Magnani E."/>
            <person name="Mickelson J.R."/>
            <person name="Murray J."/>
            <person name="Nergadze S.G."/>
            <person name="Onofrio R."/>
            <person name="Pedroni S."/>
            <person name="Piras M.F."/>
            <person name="Raudsepp T."/>
            <person name="Rocchi M."/>
            <person name="Roeed K.H."/>
            <person name="Ryder O.A."/>
            <person name="Searle S."/>
            <person name="Skow L."/>
            <person name="Swinburne J.E."/>
            <person name="Syvaenen A.C."/>
            <person name="Tozaki T."/>
            <person name="Valberg S.J."/>
            <person name="Vaudin M."/>
            <person name="White J.R."/>
            <person name="Zody M.C."/>
            <person name="Lander E.S."/>
            <person name="Lindblad-Toh K."/>
        </authorList>
    </citation>
    <scope>NUCLEOTIDE SEQUENCE [LARGE SCALE GENOMIC DNA]</scope>
    <source>
        <strain evidence="5 6">Thoroughbred</strain>
    </source>
</reference>
<evidence type="ECO:0000256" key="1">
    <source>
        <dbReference type="ARBA" id="ARBA00004496"/>
    </source>
</evidence>
<name>A0A9L0RJM2_HORSE</name>
<dbReference type="Gene3D" id="3.40.50.300">
    <property type="entry name" value="P-loop containing nucleotide triphosphate hydrolases"/>
    <property type="match status" value="1"/>
</dbReference>
<dbReference type="GO" id="GO:0051607">
    <property type="term" value="P:defense response to virus"/>
    <property type="evidence" value="ECO:0007669"/>
    <property type="project" value="Ensembl"/>
</dbReference>
<evidence type="ECO:0000313" key="6">
    <source>
        <dbReference type="Proteomes" id="UP000002281"/>
    </source>
</evidence>
<evidence type="ECO:0000256" key="4">
    <source>
        <dbReference type="ARBA" id="ARBA00071720"/>
    </source>
</evidence>
<reference evidence="5" key="3">
    <citation type="submission" date="2025-09" db="UniProtKB">
        <authorList>
            <consortium name="Ensembl"/>
        </authorList>
    </citation>
    <scope>IDENTIFICATION</scope>
    <source>
        <strain evidence="5">Thoroughbred</strain>
    </source>
</reference>
<dbReference type="PANTHER" id="PTHR14241:SF2">
    <property type="entry name" value="INTERFERON-INDUCED PROTEIN 44-LIKE"/>
    <property type="match status" value="1"/>
</dbReference>
<dbReference type="Proteomes" id="UP000002281">
    <property type="component" value="Chromosome 5"/>
</dbReference>
<dbReference type="GO" id="GO:0006955">
    <property type="term" value="P:immune response"/>
    <property type="evidence" value="ECO:0000318"/>
    <property type="project" value="GO_Central"/>
</dbReference>
<evidence type="ECO:0000256" key="2">
    <source>
        <dbReference type="ARBA" id="ARBA00009243"/>
    </source>
</evidence>
<dbReference type="FunFam" id="3.40.50.300:FF:001534">
    <property type="entry name" value="Interferon induced protein 44 like"/>
    <property type="match status" value="1"/>
</dbReference>
<dbReference type="InterPro" id="IPR027417">
    <property type="entry name" value="P-loop_NTPase"/>
</dbReference>
<comment type="similarity">
    <text evidence="2">Belongs to the IFI44 family.</text>
</comment>
<proteinExistence type="inferred from homology"/>
<keyword evidence="6" id="KW-1185">Reference proteome</keyword>
<dbReference type="PANTHER" id="PTHR14241">
    <property type="entry name" value="INTERFERON-INDUCED PROTEIN 44"/>
    <property type="match status" value="1"/>
</dbReference>
<evidence type="ECO:0000313" key="5">
    <source>
        <dbReference type="Ensembl" id="ENSECAP00000061866.1"/>
    </source>
</evidence>
<protein>
    <recommendedName>
        <fullName evidence="4">Interferon-induced protein 44-like</fullName>
    </recommendedName>
</protein>
<dbReference type="GO" id="GO:0005737">
    <property type="term" value="C:cytoplasm"/>
    <property type="evidence" value="ECO:0007669"/>
    <property type="project" value="UniProtKB-SubCell"/>
</dbReference>
<organism evidence="5 6">
    <name type="scientific">Equus caballus</name>
    <name type="common">Horse</name>
    <dbReference type="NCBI Taxonomy" id="9796"/>
    <lineage>
        <taxon>Eukaryota</taxon>
        <taxon>Metazoa</taxon>
        <taxon>Chordata</taxon>
        <taxon>Craniata</taxon>
        <taxon>Vertebrata</taxon>
        <taxon>Euteleostomi</taxon>
        <taxon>Mammalia</taxon>
        <taxon>Eutheria</taxon>
        <taxon>Laurasiatheria</taxon>
        <taxon>Perissodactyla</taxon>
        <taxon>Equidae</taxon>
        <taxon>Equus</taxon>
    </lineage>
</organism>
<evidence type="ECO:0000256" key="3">
    <source>
        <dbReference type="ARBA" id="ARBA00022490"/>
    </source>
</evidence>